<gene>
    <name evidence="1" type="ORF">IMC76_05460</name>
</gene>
<dbReference type="AlphaFoldDB" id="A0A7M1LGQ7"/>
<dbReference type="Proteomes" id="UP000594749">
    <property type="component" value="Chromosome"/>
</dbReference>
<proteinExistence type="predicted"/>
<evidence type="ECO:0000313" key="1">
    <source>
        <dbReference type="EMBL" id="QOQ86675.1"/>
    </source>
</evidence>
<accession>A0A7M1LGQ7</accession>
<evidence type="ECO:0000313" key="2">
    <source>
        <dbReference type="Proteomes" id="UP000594749"/>
    </source>
</evidence>
<reference evidence="1 2" key="1">
    <citation type="submission" date="2020-10" db="EMBL/GenBank/DDBJ databases">
        <title>Campylobacter and Helicobacter PacBio genomes.</title>
        <authorList>
            <person name="Lane C."/>
        </authorList>
    </citation>
    <scope>NUCLEOTIDE SEQUENCE [LARGE SCALE GENOMIC DNA]</scope>
    <source>
        <strain evidence="1 2">2016D-0077</strain>
    </source>
</reference>
<dbReference type="EMBL" id="CP063078">
    <property type="protein sequence ID" value="QOQ86675.1"/>
    <property type="molecule type" value="Genomic_DNA"/>
</dbReference>
<sequence length="93" mass="10884">MLSEFLNFLGLDDKKVYKNKLTNKNNTDILDDQHTEEYVVEMKSPHFKEEITTEIVIENDKKIEIKRVKNIEPLSNGKTLISTKVYKKDIARA</sequence>
<name>A0A7M1LGQ7_9BACT</name>
<organism evidence="1 2">
    <name type="scientific">Campylobacter corcagiensis</name>
    <dbReference type="NCBI Taxonomy" id="1448857"/>
    <lineage>
        <taxon>Bacteria</taxon>
        <taxon>Pseudomonadati</taxon>
        <taxon>Campylobacterota</taxon>
        <taxon>Epsilonproteobacteria</taxon>
        <taxon>Campylobacterales</taxon>
        <taxon>Campylobacteraceae</taxon>
        <taxon>Campylobacter</taxon>
    </lineage>
</organism>
<keyword evidence="2" id="KW-1185">Reference proteome</keyword>
<dbReference type="RefSeq" id="WP_025803827.1">
    <property type="nucleotide sequence ID" value="NZ_CP053842.1"/>
</dbReference>
<protein>
    <submittedName>
        <fullName evidence="1">Uncharacterized protein</fullName>
    </submittedName>
</protein>
<dbReference type="OrthoDB" id="5356112at2"/>